<accession>K0SKM5</accession>
<evidence type="ECO:0000313" key="2">
    <source>
        <dbReference type="EMBL" id="EJK66843.1"/>
    </source>
</evidence>
<feature type="compositionally biased region" description="Polar residues" evidence="1">
    <location>
        <begin position="250"/>
        <end position="268"/>
    </location>
</feature>
<protein>
    <submittedName>
        <fullName evidence="2">Uncharacterized protein</fullName>
    </submittedName>
</protein>
<name>K0SKM5_THAOC</name>
<gene>
    <name evidence="2" type="ORF">THAOC_12192</name>
</gene>
<dbReference type="EMBL" id="AGNL01014165">
    <property type="protein sequence ID" value="EJK66843.1"/>
    <property type="molecule type" value="Genomic_DNA"/>
</dbReference>
<organism evidence="2 3">
    <name type="scientific">Thalassiosira oceanica</name>
    <name type="common">Marine diatom</name>
    <dbReference type="NCBI Taxonomy" id="159749"/>
    <lineage>
        <taxon>Eukaryota</taxon>
        <taxon>Sar</taxon>
        <taxon>Stramenopiles</taxon>
        <taxon>Ochrophyta</taxon>
        <taxon>Bacillariophyta</taxon>
        <taxon>Coscinodiscophyceae</taxon>
        <taxon>Thalassiosirophycidae</taxon>
        <taxon>Thalassiosirales</taxon>
        <taxon>Thalassiosiraceae</taxon>
        <taxon>Thalassiosira</taxon>
    </lineage>
</organism>
<reference evidence="2 3" key="1">
    <citation type="journal article" date="2012" name="Genome Biol.">
        <title>Genome and low-iron response of an oceanic diatom adapted to chronic iron limitation.</title>
        <authorList>
            <person name="Lommer M."/>
            <person name="Specht M."/>
            <person name="Roy A.S."/>
            <person name="Kraemer L."/>
            <person name="Andreson R."/>
            <person name="Gutowska M.A."/>
            <person name="Wolf J."/>
            <person name="Bergner S.V."/>
            <person name="Schilhabel M.B."/>
            <person name="Klostermeier U.C."/>
            <person name="Beiko R.G."/>
            <person name="Rosenstiel P."/>
            <person name="Hippler M."/>
            <person name="Laroche J."/>
        </authorList>
    </citation>
    <scope>NUCLEOTIDE SEQUENCE [LARGE SCALE GENOMIC DNA]</scope>
    <source>
        <strain evidence="2 3">CCMP1005</strain>
    </source>
</reference>
<dbReference type="Proteomes" id="UP000266841">
    <property type="component" value="Unassembled WGS sequence"/>
</dbReference>
<evidence type="ECO:0000313" key="3">
    <source>
        <dbReference type="Proteomes" id="UP000266841"/>
    </source>
</evidence>
<dbReference type="AlphaFoldDB" id="K0SKM5"/>
<keyword evidence="3" id="KW-1185">Reference proteome</keyword>
<feature type="region of interest" description="Disordered" evidence="1">
    <location>
        <begin position="237"/>
        <end position="305"/>
    </location>
</feature>
<proteinExistence type="predicted"/>
<comment type="caution">
    <text evidence="2">The sequence shown here is derived from an EMBL/GenBank/DDBJ whole genome shotgun (WGS) entry which is preliminary data.</text>
</comment>
<evidence type="ECO:0000256" key="1">
    <source>
        <dbReference type="SAM" id="MobiDB-lite"/>
    </source>
</evidence>
<feature type="compositionally biased region" description="Basic and acidic residues" evidence="1">
    <location>
        <begin position="288"/>
        <end position="305"/>
    </location>
</feature>
<sequence>MPACLPATDSGLAMPFDFGCRIHAKSAHEATNEPPGLGKSKANSGVGYLESEPTSAWQYFHAFLVKVYVDEEWVAQEYLRRCKAGARKSEQDEESRIDGLFFQSPEAQLLLFPASTNLNNPNFYSRSWLFPNPDESGRTRPRCRWGPGRRSPPPASFRAECVRIISLLDTNNHAGPGGQTCPLVDARPGAEARRHDRALVDAGRTELVVWGIGSSIMVDHDNCPCYDGRPRTNASFADARSHRQGPKSLPHTTDNTPDSPQPSSSSVLKESDHLKSPGIISGAVSVEPVHRDSSHGKSDRTDEVAERMLVDARRIRGYATSDHLGKEERKAAAL</sequence>